<dbReference type="AlphaFoldDB" id="A0A066YHE0"/>
<sequence length="1167" mass="128822">MLRAVKLDPRQPPRDFDSIYTIALIEYCTGRAESVLAVFRNSYVLDAFRRSFHDHDWSRLRREITEAVERNRETGEFGHLDHGFDEHVDGFVAAFDSVLDRSRTPHEVRSDAKLDALLEQAGRTRDGEEQHRLRIEPARSRLTPAQRLAQDSTEWFRAVGYGIHREWPAPDGSVALLVDIPRLRPGQFDRMLMLCVEGELGPHHLNLLSGLTEQHRAAEGWGIARLRVSAAARAAADRSGNRLYAYAFDDLIDLVADFEPYLTCVEEEVRRRGIDTRYVPLSCEKAEVDPATGQPIATSGYSWKSGGLDDYVARWLDEPAKQHLSVLGEFGMGKSWFALHLAHTMVRAWRDAKRRGVPRPRIPLLIPLRDYAKQTTVQGLLAEFFFNKHKINVGNSDVVQVLNRMGRLLLIFDGFDEMAARTDRHTVVANFWELATVVEPGSKVLLSSRKEHFRHAQEARDLFSAKVGLPRAGSAPDGPVFDIVDLVPFDDEQVERLLSFGLGEQQVRMVMGHADVRELMRRPVMSELVVDALPEIEQGAEIDLARIYLYAIRRKMDRDIHAERTFTSRADKLYFLCEVAWKMLDDGKLSLNYRDFPEHLRSCFGPVVASAKDLDYWEQDMRNQGMFVRDAEGNYGPSHKSLLEFLVAFKFAAELGLLTDDFLAAVQPAEQPSGGVDAEWTWSGYFAARSPEGVLPALGRFVAEPIERLDDTFGEMLTESAVLRFLSSIVKSHPGYQDRLLDNARATRDTAPGMSWFVANCLNLLVTTGRSLAGLDLSGLDLEGLGLGVPDVELRLAGAGLRGARLRNLWLDRADLVGVDLRGAQILDTSVLGDEEVDGPYVGGLVAADGTLVVAGDGVLLWPGGRLAATPHHVSAYVTSALQLQRWDTDTVRVGRRLIDLHTGRITAITRSGASSLAVHDGRHRALTFTESPTPRFVLTDPESGASAGEIVLPTEEEDYYAAVPGSGGLCLLTVDQDSLRFLVADHAASGGWRLLENTSMGGGPNRRVGLTPGSESIMLYVDGTPVAVADSTTESALLDPDGLSFPFLKDTRFDTFVFRAASGMAAAAVSDRGLCGWRPGSPATEPSWEVPVPALGVQSLFAPPSGDRLGVLTRLGELWLLDFRTGELLDHAALTDRLHGARFSRDCGLDLATLEAIVRLGGIVSD</sequence>
<reference evidence="2 3" key="1">
    <citation type="submission" date="2014-05" db="EMBL/GenBank/DDBJ databases">
        <title>Draft Genome Sequence of Kitasatospora cheerisanensis KCTC 2395.</title>
        <authorList>
            <person name="Nam D.H."/>
        </authorList>
    </citation>
    <scope>NUCLEOTIDE SEQUENCE [LARGE SCALE GENOMIC DNA]</scope>
    <source>
        <strain evidence="2 3">KCTC 2395</strain>
    </source>
</reference>
<dbReference type="Pfam" id="PF05729">
    <property type="entry name" value="NACHT"/>
    <property type="match status" value="1"/>
</dbReference>
<keyword evidence="3" id="KW-1185">Reference proteome</keyword>
<dbReference type="EMBL" id="JNBY01000158">
    <property type="protein sequence ID" value="KDN80913.1"/>
    <property type="molecule type" value="Genomic_DNA"/>
</dbReference>
<dbReference type="Gene3D" id="2.160.20.80">
    <property type="entry name" value="E3 ubiquitin-protein ligase SopA"/>
    <property type="match status" value="1"/>
</dbReference>
<evidence type="ECO:0000259" key="1">
    <source>
        <dbReference type="PROSITE" id="PS50837"/>
    </source>
</evidence>
<dbReference type="InterPro" id="IPR011044">
    <property type="entry name" value="Quino_amine_DH_bsu"/>
</dbReference>
<dbReference type="PROSITE" id="PS50837">
    <property type="entry name" value="NACHT"/>
    <property type="match status" value="1"/>
</dbReference>
<gene>
    <name evidence="2" type="ORF">KCH_72660</name>
</gene>
<dbReference type="Gene3D" id="3.40.50.300">
    <property type="entry name" value="P-loop containing nucleotide triphosphate hydrolases"/>
    <property type="match status" value="1"/>
</dbReference>
<dbReference type="eggNOG" id="COG5635">
    <property type="taxonomic scope" value="Bacteria"/>
</dbReference>
<name>A0A066YHE0_9ACTN</name>
<organism evidence="2 3">
    <name type="scientific">Kitasatospora cheerisanensis KCTC 2395</name>
    <dbReference type="NCBI Taxonomy" id="1348663"/>
    <lineage>
        <taxon>Bacteria</taxon>
        <taxon>Bacillati</taxon>
        <taxon>Actinomycetota</taxon>
        <taxon>Actinomycetes</taxon>
        <taxon>Kitasatosporales</taxon>
        <taxon>Streptomycetaceae</taxon>
        <taxon>Kitasatospora</taxon>
    </lineage>
</organism>
<accession>A0A066YHE0</accession>
<dbReference type="Pfam" id="PF22722">
    <property type="entry name" value="NA-iREase1"/>
    <property type="match status" value="1"/>
</dbReference>
<evidence type="ECO:0000313" key="2">
    <source>
        <dbReference type="EMBL" id="KDN80913.1"/>
    </source>
</evidence>
<protein>
    <recommendedName>
        <fullName evidence="1">NACHT domain-containing protein</fullName>
    </recommendedName>
</protein>
<dbReference type="InterPro" id="IPR054557">
    <property type="entry name" value="NA-iREase1_dom"/>
</dbReference>
<dbReference type="Pfam" id="PF22736">
    <property type="entry name" value="NNH5"/>
    <property type="match status" value="1"/>
</dbReference>
<dbReference type="InterPro" id="IPR027417">
    <property type="entry name" value="P-loop_NTPase"/>
</dbReference>
<dbReference type="SUPFAM" id="SSF141571">
    <property type="entry name" value="Pentapeptide repeat-like"/>
    <property type="match status" value="1"/>
</dbReference>
<dbReference type="InterPro" id="IPR054610">
    <property type="entry name" value="NNH"/>
</dbReference>
<proteinExistence type="predicted"/>
<dbReference type="Proteomes" id="UP000027178">
    <property type="component" value="Unassembled WGS sequence"/>
</dbReference>
<dbReference type="SUPFAM" id="SSF50969">
    <property type="entry name" value="YVTN repeat-like/Quinoprotein amine dehydrogenase"/>
    <property type="match status" value="1"/>
</dbReference>
<dbReference type="SUPFAM" id="SSF52540">
    <property type="entry name" value="P-loop containing nucleoside triphosphate hydrolases"/>
    <property type="match status" value="1"/>
</dbReference>
<comment type="caution">
    <text evidence="2">The sequence shown here is derived from an EMBL/GenBank/DDBJ whole genome shotgun (WGS) entry which is preliminary data.</text>
</comment>
<dbReference type="OrthoDB" id="218695at2"/>
<evidence type="ECO:0000313" key="3">
    <source>
        <dbReference type="Proteomes" id="UP000027178"/>
    </source>
</evidence>
<dbReference type="PATRIC" id="fig|1348663.4.peg.7024"/>
<feature type="domain" description="NACHT" evidence="1">
    <location>
        <begin position="322"/>
        <end position="449"/>
    </location>
</feature>
<dbReference type="HOGENOM" id="CLU_274491_0_0_11"/>
<dbReference type="InterPro" id="IPR007111">
    <property type="entry name" value="NACHT_NTPase"/>
</dbReference>